<dbReference type="EMBL" id="JAAKFY010000021">
    <property type="protein sequence ID" value="KAF3839209.1"/>
    <property type="molecule type" value="Genomic_DNA"/>
</dbReference>
<evidence type="ECO:0000313" key="2">
    <source>
        <dbReference type="EMBL" id="KAF3839209.1"/>
    </source>
</evidence>
<feature type="region of interest" description="Disordered" evidence="1">
    <location>
        <begin position="211"/>
        <end position="252"/>
    </location>
</feature>
<comment type="caution">
    <text evidence="2">The sequence shown here is derived from an EMBL/GenBank/DDBJ whole genome shotgun (WGS) entry which is preliminary data.</text>
</comment>
<sequence length="333" mass="35746">MSSAAEVTDDGGVVEHQQLGRPARRCSGPNTPSAAVPKVQVQKETQPCPPRHQQGLRDDPRLARSPPPGDQRREGKGLIPVLRSQIQMRSSSPELMTQEVVQTNEVTSPRALYGARQLTADHILTAVTWGGGHASPLYCSRPRGLFISTVKKSREPFSRAATILRRKHKAAHTELSQSAVACVPAAEPLSGVSEAEASPPLGLLWSGTPEGGEDEAEVAEGYVEEEGGSCSIPPKSKPSRGGVQRWEGGGVQRWDGGWEAKLVSMSGVRSGWSVNRVGREGAERRLRGKPSSSESPSLRGGRSPNTQTLRLRPHRPSRPADPRSHCCCCCAST</sequence>
<proteinExistence type="predicted"/>
<name>A0A7J5XRL9_DISMA</name>
<protein>
    <submittedName>
        <fullName evidence="2">Uncharacterized protein</fullName>
    </submittedName>
</protein>
<gene>
    <name evidence="2" type="ORF">F7725_017926</name>
</gene>
<feature type="compositionally biased region" description="Acidic residues" evidence="1">
    <location>
        <begin position="211"/>
        <end position="227"/>
    </location>
</feature>
<feature type="region of interest" description="Disordered" evidence="1">
    <location>
        <begin position="1"/>
        <end position="78"/>
    </location>
</feature>
<evidence type="ECO:0000313" key="3">
    <source>
        <dbReference type="Proteomes" id="UP000518266"/>
    </source>
</evidence>
<organism evidence="2 3">
    <name type="scientific">Dissostichus mawsoni</name>
    <name type="common">Antarctic cod</name>
    <dbReference type="NCBI Taxonomy" id="36200"/>
    <lineage>
        <taxon>Eukaryota</taxon>
        <taxon>Metazoa</taxon>
        <taxon>Chordata</taxon>
        <taxon>Craniata</taxon>
        <taxon>Vertebrata</taxon>
        <taxon>Euteleostomi</taxon>
        <taxon>Actinopterygii</taxon>
        <taxon>Neopterygii</taxon>
        <taxon>Teleostei</taxon>
        <taxon>Neoteleostei</taxon>
        <taxon>Acanthomorphata</taxon>
        <taxon>Eupercaria</taxon>
        <taxon>Perciformes</taxon>
        <taxon>Notothenioidei</taxon>
        <taxon>Nototheniidae</taxon>
        <taxon>Dissostichus</taxon>
    </lineage>
</organism>
<feature type="region of interest" description="Disordered" evidence="1">
    <location>
        <begin position="279"/>
        <end position="323"/>
    </location>
</feature>
<dbReference type="AlphaFoldDB" id="A0A7J5XRL9"/>
<dbReference type="Proteomes" id="UP000518266">
    <property type="component" value="Unassembled WGS sequence"/>
</dbReference>
<keyword evidence="3" id="KW-1185">Reference proteome</keyword>
<evidence type="ECO:0000256" key="1">
    <source>
        <dbReference type="SAM" id="MobiDB-lite"/>
    </source>
</evidence>
<accession>A0A7J5XRL9</accession>
<reference evidence="2 3" key="1">
    <citation type="submission" date="2020-03" db="EMBL/GenBank/DDBJ databases">
        <title>Dissostichus mawsoni Genome sequencing and assembly.</title>
        <authorList>
            <person name="Park H."/>
        </authorList>
    </citation>
    <scope>NUCLEOTIDE SEQUENCE [LARGE SCALE GENOMIC DNA]</scope>
    <source>
        <strain evidence="2">DM0001</strain>
        <tissue evidence="2">Muscle</tissue>
    </source>
</reference>